<reference evidence="2" key="1">
    <citation type="journal article" date="2013" name="Nature">
        <title>Draft genome of the wheat A-genome progenitor Triticum urartu.</title>
        <authorList>
            <person name="Ling H.Q."/>
            <person name="Zhao S."/>
            <person name="Liu D."/>
            <person name="Wang J."/>
            <person name="Sun H."/>
            <person name="Zhang C."/>
            <person name="Fan H."/>
            <person name="Li D."/>
            <person name="Dong L."/>
            <person name="Tao Y."/>
            <person name="Gao C."/>
            <person name="Wu H."/>
            <person name="Li Y."/>
            <person name="Cui Y."/>
            <person name="Guo X."/>
            <person name="Zheng S."/>
            <person name="Wang B."/>
            <person name="Yu K."/>
            <person name="Liang Q."/>
            <person name="Yang W."/>
            <person name="Lou X."/>
            <person name="Chen J."/>
            <person name="Feng M."/>
            <person name="Jian J."/>
            <person name="Zhang X."/>
            <person name="Luo G."/>
            <person name="Jiang Y."/>
            <person name="Liu J."/>
            <person name="Wang Z."/>
            <person name="Sha Y."/>
            <person name="Zhang B."/>
            <person name="Wu H."/>
            <person name="Tang D."/>
            <person name="Shen Q."/>
            <person name="Xue P."/>
            <person name="Zou S."/>
            <person name="Wang X."/>
            <person name="Liu X."/>
            <person name="Wang F."/>
            <person name="Yang Y."/>
            <person name="An X."/>
            <person name="Dong Z."/>
            <person name="Zhang K."/>
            <person name="Zhang X."/>
            <person name="Luo M.C."/>
            <person name="Dvorak J."/>
            <person name="Tong Y."/>
            <person name="Wang J."/>
            <person name="Yang H."/>
            <person name="Li Z."/>
            <person name="Wang D."/>
            <person name="Zhang A."/>
            <person name="Wang J."/>
        </authorList>
    </citation>
    <scope>NUCLEOTIDE SEQUENCE</scope>
    <source>
        <strain evidence="2">cv. G1812</strain>
    </source>
</reference>
<keyword evidence="2" id="KW-1185">Reference proteome</keyword>
<evidence type="ECO:0000313" key="2">
    <source>
        <dbReference type="Proteomes" id="UP000015106"/>
    </source>
</evidence>
<reference evidence="1" key="3">
    <citation type="submission" date="2022-06" db="UniProtKB">
        <authorList>
            <consortium name="EnsemblPlants"/>
        </authorList>
    </citation>
    <scope>IDENTIFICATION</scope>
</reference>
<accession>A0A8R7UQE7</accession>
<name>A0A8R7UQE7_TRIUA</name>
<protein>
    <submittedName>
        <fullName evidence="1">Uncharacterized protein</fullName>
    </submittedName>
</protein>
<dbReference type="Gramene" id="TuG1812G0600001052.01.T01">
    <property type="protein sequence ID" value="TuG1812G0600001052.01.T01.cds464846"/>
    <property type="gene ID" value="TuG1812G0600001052.01"/>
</dbReference>
<organism evidence="1 2">
    <name type="scientific">Triticum urartu</name>
    <name type="common">Red wild einkorn</name>
    <name type="synonym">Crithodium urartu</name>
    <dbReference type="NCBI Taxonomy" id="4572"/>
    <lineage>
        <taxon>Eukaryota</taxon>
        <taxon>Viridiplantae</taxon>
        <taxon>Streptophyta</taxon>
        <taxon>Embryophyta</taxon>
        <taxon>Tracheophyta</taxon>
        <taxon>Spermatophyta</taxon>
        <taxon>Magnoliopsida</taxon>
        <taxon>Liliopsida</taxon>
        <taxon>Poales</taxon>
        <taxon>Poaceae</taxon>
        <taxon>BOP clade</taxon>
        <taxon>Pooideae</taxon>
        <taxon>Triticodae</taxon>
        <taxon>Triticeae</taxon>
        <taxon>Triticinae</taxon>
        <taxon>Triticum</taxon>
    </lineage>
</organism>
<evidence type="ECO:0000313" key="1">
    <source>
        <dbReference type="EnsemblPlants" id="TuG1812G0600001052.01.T01.cds464846"/>
    </source>
</evidence>
<proteinExistence type="predicted"/>
<sequence length="81" mass="8272">RNQSLADSPWFVGASLSPNWGAANSELPPAPACQRHLVVTSCEAHGLPEASAVFFSSLIFPGEERSAAAGVSPSGHISPSG</sequence>
<dbReference type="AlphaFoldDB" id="A0A8R7UQE7"/>
<dbReference type="Proteomes" id="UP000015106">
    <property type="component" value="Chromosome 6"/>
</dbReference>
<dbReference type="EnsemblPlants" id="TuG1812G0600001052.01.T01">
    <property type="protein sequence ID" value="TuG1812G0600001052.01.T01.cds464846"/>
    <property type="gene ID" value="TuG1812G0600001052.01"/>
</dbReference>
<reference evidence="1" key="2">
    <citation type="submission" date="2018-03" db="EMBL/GenBank/DDBJ databases">
        <title>The Triticum urartu genome reveals the dynamic nature of wheat genome evolution.</title>
        <authorList>
            <person name="Ling H."/>
            <person name="Ma B."/>
            <person name="Shi X."/>
            <person name="Liu H."/>
            <person name="Dong L."/>
            <person name="Sun H."/>
            <person name="Cao Y."/>
            <person name="Gao Q."/>
            <person name="Zheng S."/>
            <person name="Li Y."/>
            <person name="Yu Y."/>
            <person name="Du H."/>
            <person name="Qi M."/>
            <person name="Li Y."/>
            <person name="Yu H."/>
            <person name="Cui Y."/>
            <person name="Wang N."/>
            <person name="Chen C."/>
            <person name="Wu H."/>
            <person name="Zhao Y."/>
            <person name="Zhang J."/>
            <person name="Li Y."/>
            <person name="Zhou W."/>
            <person name="Zhang B."/>
            <person name="Hu W."/>
            <person name="Eijk M."/>
            <person name="Tang J."/>
            <person name="Witsenboer H."/>
            <person name="Zhao S."/>
            <person name="Li Z."/>
            <person name="Zhang A."/>
            <person name="Wang D."/>
            <person name="Liang C."/>
        </authorList>
    </citation>
    <scope>NUCLEOTIDE SEQUENCE [LARGE SCALE GENOMIC DNA]</scope>
    <source>
        <strain evidence="1">cv. G1812</strain>
    </source>
</reference>